<comment type="caution">
    <text evidence="8">The sequence shown here is derived from an EMBL/GenBank/DDBJ whole genome shotgun (WGS) entry which is preliminary data.</text>
</comment>
<dbReference type="GO" id="GO:0005886">
    <property type="term" value="C:plasma membrane"/>
    <property type="evidence" value="ECO:0007669"/>
    <property type="project" value="TreeGrafter"/>
</dbReference>
<dbReference type="InterPro" id="IPR011701">
    <property type="entry name" value="MFS"/>
</dbReference>
<accession>A0AAN6LZW0</accession>
<proteinExistence type="predicted"/>
<dbReference type="PANTHER" id="PTHR23502">
    <property type="entry name" value="MAJOR FACILITATOR SUPERFAMILY"/>
    <property type="match status" value="1"/>
</dbReference>
<organism evidence="8 9">
    <name type="scientific">Pseudopithomyces chartarum</name>
    <dbReference type="NCBI Taxonomy" id="1892770"/>
    <lineage>
        <taxon>Eukaryota</taxon>
        <taxon>Fungi</taxon>
        <taxon>Dikarya</taxon>
        <taxon>Ascomycota</taxon>
        <taxon>Pezizomycotina</taxon>
        <taxon>Dothideomycetes</taxon>
        <taxon>Pleosporomycetidae</taxon>
        <taxon>Pleosporales</taxon>
        <taxon>Massarineae</taxon>
        <taxon>Didymosphaeriaceae</taxon>
        <taxon>Pseudopithomyces</taxon>
    </lineage>
</organism>
<feature type="transmembrane region" description="Helical" evidence="6">
    <location>
        <begin position="253"/>
        <end position="273"/>
    </location>
</feature>
<evidence type="ECO:0000256" key="3">
    <source>
        <dbReference type="ARBA" id="ARBA00022692"/>
    </source>
</evidence>
<dbReference type="SUPFAM" id="SSF103473">
    <property type="entry name" value="MFS general substrate transporter"/>
    <property type="match status" value="1"/>
</dbReference>
<evidence type="ECO:0000259" key="7">
    <source>
        <dbReference type="PROSITE" id="PS50850"/>
    </source>
</evidence>
<keyword evidence="5 6" id="KW-0472">Membrane</keyword>
<dbReference type="GO" id="GO:0022857">
    <property type="term" value="F:transmembrane transporter activity"/>
    <property type="evidence" value="ECO:0007669"/>
    <property type="project" value="InterPro"/>
</dbReference>
<dbReference type="PANTHER" id="PTHR23502:SF51">
    <property type="entry name" value="QUINIDINE RESISTANCE PROTEIN 1-RELATED"/>
    <property type="match status" value="1"/>
</dbReference>
<dbReference type="InterPro" id="IPR036259">
    <property type="entry name" value="MFS_trans_sf"/>
</dbReference>
<evidence type="ECO:0000256" key="6">
    <source>
        <dbReference type="SAM" id="Phobius"/>
    </source>
</evidence>
<keyword evidence="2" id="KW-0813">Transport</keyword>
<protein>
    <recommendedName>
        <fullName evidence="7">Major facilitator superfamily (MFS) profile domain-containing protein</fullName>
    </recommendedName>
</protein>
<keyword evidence="9" id="KW-1185">Reference proteome</keyword>
<feature type="transmembrane region" description="Helical" evidence="6">
    <location>
        <begin position="42"/>
        <end position="60"/>
    </location>
</feature>
<dbReference type="AlphaFoldDB" id="A0AAN6LZW0"/>
<feature type="transmembrane region" description="Helical" evidence="6">
    <location>
        <begin position="66"/>
        <end position="89"/>
    </location>
</feature>
<dbReference type="Proteomes" id="UP001280581">
    <property type="component" value="Unassembled WGS sequence"/>
</dbReference>
<dbReference type="Gene3D" id="1.20.1250.20">
    <property type="entry name" value="MFS general substrate transporter like domains"/>
    <property type="match status" value="1"/>
</dbReference>
<gene>
    <name evidence="8" type="ORF">GRF29_77g673600</name>
</gene>
<feature type="transmembrane region" description="Helical" evidence="6">
    <location>
        <begin position="132"/>
        <end position="151"/>
    </location>
</feature>
<dbReference type="EMBL" id="WVTA01000007">
    <property type="protein sequence ID" value="KAK3208419.1"/>
    <property type="molecule type" value="Genomic_DNA"/>
</dbReference>
<evidence type="ECO:0000256" key="4">
    <source>
        <dbReference type="ARBA" id="ARBA00022989"/>
    </source>
</evidence>
<evidence type="ECO:0000256" key="1">
    <source>
        <dbReference type="ARBA" id="ARBA00004141"/>
    </source>
</evidence>
<keyword evidence="4 6" id="KW-1133">Transmembrane helix</keyword>
<reference evidence="8 9" key="1">
    <citation type="submission" date="2021-02" db="EMBL/GenBank/DDBJ databases">
        <title>Genome assembly of Pseudopithomyces chartarum.</title>
        <authorList>
            <person name="Jauregui R."/>
            <person name="Singh J."/>
            <person name="Voisey C."/>
        </authorList>
    </citation>
    <scope>NUCLEOTIDE SEQUENCE [LARGE SCALE GENOMIC DNA]</scope>
    <source>
        <strain evidence="8 9">AGR01</strain>
    </source>
</reference>
<evidence type="ECO:0000313" key="8">
    <source>
        <dbReference type="EMBL" id="KAK3208419.1"/>
    </source>
</evidence>
<sequence length="404" mass="44512">MVTTQESSTDKPTTTGKPEADIAQAIAPAIIAGMSDGSGRRLSFIICFVIFIVANIGLALQTSYLALLLLRILQAFGCSAAIALSIAVVADISTSAERGKYMGYATSGILFGPAFGPTIGGILAQYLGWRSIFWFLAIFAGILLIIFVFLFPETCRAVVGNGSIPATGINRSIISYLQERRHIKNSSASNQPRPQRPEKRKFVFPNPLKTLRILRDKESLIILLYNGLFFTGMMVVSAALPDLFKEAYGLDELKIGLCYISMGTGCLVSALTMGHIVDWNFRRHAALNNLTITKGKQQDLRSFPIEKYTILAIVTSRKINLITHYDLSLYINLSYRSHTLFERRIILLRIPNPPFTRIHKLILLHFSFLPTIGSINTSGSGWIKNGIEHRDGNISPATLGLTTL</sequence>
<dbReference type="PROSITE" id="PS50850">
    <property type="entry name" value="MFS"/>
    <property type="match status" value="1"/>
</dbReference>
<name>A0AAN6LZW0_9PLEO</name>
<evidence type="ECO:0000256" key="5">
    <source>
        <dbReference type="ARBA" id="ARBA00023136"/>
    </source>
</evidence>
<dbReference type="Pfam" id="PF07690">
    <property type="entry name" value="MFS_1"/>
    <property type="match status" value="1"/>
</dbReference>
<evidence type="ECO:0000256" key="2">
    <source>
        <dbReference type="ARBA" id="ARBA00022448"/>
    </source>
</evidence>
<dbReference type="InterPro" id="IPR020846">
    <property type="entry name" value="MFS_dom"/>
</dbReference>
<feature type="transmembrane region" description="Helical" evidence="6">
    <location>
        <begin position="101"/>
        <end position="126"/>
    </location>
</feature>
<feature type="transmembrane region" description="Helical" evidence="6">
    <location>
        <begin position="220"/>
        <end position="241"/>
    </location>
</feature>
<feature type="domain" description="Major facilitator superfamily (MFS) profile" evidence="7">
    <location>
        <begin position="1"/>
        <end position="404"/>
    </location>
</feature>
<evidence type="ECO:0000313" key="9">
    <source>
        <dbReference type="Proteomes" id="UP001280581"/>
    </source>
</evidence>
<keyword evidence="3 6" id="KW-0812">Transmembrane</keyword>
<dbReference type="PRINTS" id="PR01036">
    <property type="entry name" value="TCRTETB"/>
</dbReference>
<comment type="subcellular location">
    <subcellularLocation>
        <location evidence="1">Membrane</location>
        <topology evidence="1">Multi-pass membrane protein</topology>
    </subcellularLocation>
</comment>
<dbReference type="Gene3D" id="1.20.1720.10">
    <property type="entry name" value="Multidrug resistance protein D"/>
    <property type="match status" value="1"/>
</dbReference>